<dbReference type="Proteomes" id="UP000267223">
    <property type="component" value="Unassembled WGS sequence"/>
</dbReference>
<dbReference type="InterPro" id="IPR001296">
    <property type="entry name" value="Glyco_trans_1"/>
</dbReference>
<keyword evidence="1" id="KW-0472">Membrane</keyword>
<dbReference type="EMBL" id="RJJR01000007">
    <property type="protein sequence ID" value="RNI36604.1"/>
    <property type="molecule type" value="Genomic_DNA"/>
</dbReference>
<organism evidence="3 4">
    <name type="scientific">Hanamia caeni</name>
    <dbReference type="NCBI Taxonomy" id="2294116"/>
    <lineage>
        <taxon>Bacteria</taxon>
        <taxon>Pseudomonadati</taxon>
        <taxon>Bacteroidota</taxon>
        <taxon>Chitinophagia</taxon>
        <taxon>Chitinophagales</taxon>
        <taxon>Chitinophagaceae</taxon>
        <taxon>Hanamia</taxon>
    </lineage>
</organism>
<evidence type="ECO:0000256" key="1">
    <source>
        <dbReference type="SAM" id="Phobius"/>
    </source>
</evidence>
<keyword evidence="1" id="KW-0812">Transmembrane</keyword>
<keyword evidence="1" id="KW-1133">Transmembrane helix</keyword>
<feature type="domain" description="Glycosyl transferase family 1" evidence="2">
    <location>
        <begin position="166"/>
        <end position="319"/>
    </location>
</feature>
<dbReference type="OrthoDB" id="9813214at2"/>
<comment type="caution">
    <text evidence="3">The sequence shown here is derived from an EMBL/GenBank/DDBJ whole genome shotgun (WGS) entry which is preliminary data.</text>
</comment>
<proteinExistence type="predicted"/>
<feature type="transmembrane region" description="Helical" evidence="1">
    <location>
        <begin position="46"/>
        <end position="62"/>
    </location>
</feature>
<dbReference type="SUPFAM" id="SSF53756">
    <property type="entry name" value="UDP-Glycosyltransferase/glycogen phosphorylase"/>
    <property type="match status" value="1"/>
</dbReference>
<evidence type="ECO:0000259" key="2">
    <source>
        <dbReference type="Pfam" id="PF00534"/>
    </source>
</evidence>
<evidence type="ECO:0000313" key="3">
    <source>
        <dbReference type="EMBL" id="RNI36604.1"/>
    </source>
</evidence>
<keyword evidence="3" id="KW-0808">Transferase</keyword>
<dbReference type="Gene3D" id="3.40.50.2000">
    <property type="entry name" value="Glycogen Phosphorylase B"/>
    <property type="match status" value="2"/>
</dbReference>
<dbReference type="Pfam" id="PF00534">
    <property type="entry name" value="Glycos_transf_1"/>
    <property type="match status" value="1"/>
</dbReference>
<gene>
    <name evidence="3" type="ORF">EFY79_09755</name>
</gene>
<protein>
    <submittedName>
        <fullName evidence="3">Glycosyltransferase</fullName>
    </submittedName>
</protein>
<dbReference type="AlphaFoldDB" id="A0A3M9NFP3"/>
<name>A0A3M9NFP3_9BACT</name>
<evidence type="ECO:0000313" key="4">
    <source>
        <dbReference type="Proteomes" id="UP000267223"/>
    </source>
</evidence>
<reference evidence="3 4" key="1">
    <citation type="submission" date="2018-11" db="EMBL/GenBank/DDBJ databases">
        <title>Draft genome sequence of Ferruginibacter sp. BO-59.</title>
        <authorList>
            <person name="Im W.T."/>
        </authorList>
    </citation>
    <scope>NUCLEOTIDE SEQUENCE [LARGE SCALE GENOMIC DNA]</scope>
    <source>
        <strain evidence="3 4">BO-59</strain>
    </source>
</reference>
<keyword evidence="4" id="KW-1185">Reference proteome</keyword>
<sequence length="352" mass="41549">MIRICNSLSDAGYNVTLVGTRFKKSAPLQQQNYRQKRIRVNVEKGFGFYFFYNLELFFFLLFQKPDIFCCIDLDTILPVYFVSMLKRKTRVYDAHEYFSQQKEIITRPKIYRFWHFIEKTFVPKFKNGYTVSEGIANAFNENYRVQYAVIRNMPLLKTLPVKAFESKNIIYRGSVNEGRGFEYLIPAMKSIPAKLILCGDGNFFEQAKKLVYKNQLRDKIEFRGQIFPSELDAVTVNSYLGLNLVEMTGHNQYLSLANKFFDYIQNGIPQITMNFPEYKKINGEFEVAVLIDNLEPGSISRAANLLLHDRDLYLRLKRNCLKAREIYNWQNEQKKLLYFYEQLNKCSRQTNN</sequence>
<dbReference type="GO" id="GO:0016757">
    <property type="term" value="F:glycosyltransferase activity"/>
    <property type="evidence" value="ECO:0007669"/>
    <property type="project" value="InterPro"/>
</dbReference>
<accession>A0A3M9NFP3</accession>